<proteinExistence type="predicted"/>
<dbReference type="PANTHER" id="PTHR30221:SF1">
    <property type="entry name" value="SMALL-CONDUCTANCE MECHANOSENSITIVE CHANNEL"/>
    <property type="match status" value="1"/>
</dbReference>
<dbReference type="AlphaFoldDB" id="A0A1I5UGP3"/>
<dbReference type="OrthoDB" id="1493289at2"/>
<dbReference type="PANTHER" id="PTHR30221">
    <property type="entry name" value="SMALL-CONDUCTANCE MECHANOSENSITIVE CHANNEL"/>
    <property type="match status" value="1"/>
</dbReference>
<dbReference type="Gene3D" id="1.10.287.1260">
    <property type="match status" value="2"/>
</dbReference>
<dbReference type="RefSeq" id="WP_092017794.1">
    <property type="nucleotide sequence ID" value="NZ_FOXH01000007.1"/>
</dbReference>
<dbReference type="InterPro" id="IPR008910">
    <property type="entry name" value="MSC_TM_helix"/>
</dbReference>
<dbReference type="EMBL" id="FOXH01000007">
    <property type="protein sequence ID" value="SFP94400.1"/>
    <property type="molecule type" value="Genomic_DNA"/>
</dbReference>
<accession>A0A1I5UGP3</accession>
<evidence type="ECO:0000313" key="2">
    <source>
        <dbReference type="EMBL" id="SFP94400.1"/>
    </source>
</evidence>
<keyword evidence="3" id="KW-1185">Reference proteome</keyword>
<dbReference type="Proteomes" id="UP000199306">
    <property type="component" value="Unassembled WGS sequence"/>
</dbReference>
<feature type="transmembrane region" description="Helical" evidence="1">
    <location>
        <begin position="85"/>
        <end position="107"/>
    </location>
</feature>
<sequence>MPNIQEILLETFRKLLEHLQNFAPKFLGALVLIIIGYVVAKLVSKLSKAALDKAGIDRLGEKLNQIDIVRKLGDIKLSIVISKSLYYFIMLVFLTAATETLGMKVLTDMVESIVNMIPKAVASVFMLILGVLIAEKLKQYIIKICKSMGIESGKLIANFAFFFFLIISIIASLKQIGIETGLLESSFNLILGGVIVAFAIGYGMASRDVLANILSSFYSKNKFKEGQVILIDDIKGEIISINNTSIVLKTGETQTILPLHMLQVKKIEILN</sequence>
<name>A0A1I5UGP3_9BACT</name>
<gene>
    <name evidence="2" type="ORF">SAMN04515674_107172</name>
</gene>
<keyword evidence="1" id="KW-1133">Transmembrane helix</keyword>
<dbReference type="STRING" id="1079859.SAMN04515674_107172"/>
<feature type="transmembrane region" description="Helical" evidence="1">
    <location>
        <begin position="185"/>
        <end position="205"/>
    </location>
</feature>
<feature type="transmembrane region" description="Helical" evidence="1">
    <location>
        <begin position="113"/>
        <end position="134"/>
    </location>
</feature>
<keyword evidence="1" id="KW-0812">Transmembrane</keyword>
<dbReference type="GO" id="GO:0008381">
    <property type="term" value="F:mechanosensitive monoatomic ion channel activity"/>
    <property type="evidence" value="ECO:0007669"/>
    <property type="project" value="InterPro"/>
</dbReference>
<evidence type="ECO:0000256" key="1">
    <source>
        <dbReference type="SAM" id="Phobius"/>
    </source>
</evidence>
<evidence type="ECO:0000313" key="3">
    <source>
        <dbReference type="Proteomes" id="UP000199306"/>
    </source>
</evidence>
<keyword evidence="1" id="KW-0472">Membrane</keyword>
<feature type="transmembrane region" description="Helical" evidence="1">
    <location>
        <begin position="155"/>
        <end position="173"/>
    </location>
</feature>
<dbReference type="InterPro" id="IPR045275">
    <property type="entry name" value="MscS_archaea/bacteria_type"/>
</dbReference>
<reference evidence="2 3" key="1">
    <citation type="submission" date="2016-10" db="EMBL/GenBank/DDBJ databases">
        <authorList>
            <person name="de Groot N.N."/>
        </authorList>
    </citation>
    <scope>NUCLEOTIDE SEQUENCE [LARGE SCALE GENOMIC DNA]</scope>
    <source>
        <strain evidence="3">E92,LMG 26720,CCM 7988</strain>
    </source>
</reference>
<feature type="transmembrane region" description="Helical" evidence="1">
    <location>
        <begin position="22"/>
        <end position="43"/>
    </location>
</feature>
<dbReference type="Pfam" id="PF05552">
    <property type="entry name" value="MS_channel_1st_1"/>
    <property type="match status" value="2"/>
</dbReference>
<organism evidence="2 3">
    <name type="scientific">Pseudarcicella hirudinis</name>
    <dbReference type="NCBI Taxonomy" id="1079859"/>
    <lineage>
        <taxon>Bacteria</taxon>
        <taxon>Pseudomonadati</taxon>
        <taxon>Bacteroidota</taxon>
        <taxon>Cytophagia</taxon>
        <taxon>Cytophagales</taxon>
        <taxon>Flectobacillaceae</taxon>
        <taxon>Pseudarcicella</taxon>
    </lineage>
</organism>
<protein>
    <submittedName>
        <fullName evidence="2">Mechanosensitive ion channel</fullName>
    </submittedName>
</protein>